<dbReference type="CDD" id="cd01310">
    <property type="entry name" value="TatD_DNAse"/>
    <property type="match status" value="1"/>
</dbReference>
<organism evidence="4 5">
    <name type="scientific">Candidatus Kuenenbacteria bacterium GW2011_GWA2_42_15</name>
    <dbReference type="NCBI Taxonomy" id="1618677"/>
    <lineage>
        <taxon>Bacteria</taxon>
        <taxon>Candidatus Kueneniibacteriota</taxon>
    </lineage>
</organism>
<dbReference type="Gene3D" id="3.20.20.140">
    <property type="entry name" value="Metal-dependent hydrolases"/>
    <property type="match status" value="1"/>
</dbReference>
<feature type="binding site" evidence="3">
    <location>
        <position position="188"/>
    </location>
    <ligand>
        <name>a divalent metal cation</name>
        <dbReference type="ChEBI" id="CHEBI:60240"/>
        <label>2</label>
    </ligand>
</feature>
<feature type="binding site" evidence="3">
    <location>
        <position position="239"/>
    </location>
    <ligand>
        <name>a divalent metal cation</name>
        <dbReference type="ChEBI" id="CHEBI:60240"/>
        <label>1</label>
    </ligand>
</feature>
<dbReference type="PANTHER" id="PTHR46124">
    <property type="entry name" value="D-AMINOACYL-TRNA DEACYLASE"/>
    <property type="match status" value="1"/>
</dbReference>
<proteinExistence type="predicted"/>
<dbReference type="InterPro" id="IPR015991">
    <property type="entry name" value="TatD/YcfH-like"/>
</dbReference>
<dbReference type="GO" id="GO:0046872">
    <property type="term" value="F:metal ion binding"/>
    <property type="evidence" value="ECO:0007669"/>
    <property type="project" value="UniProtKB-KW"/>
</dbReference>
<dbReference type="InterPro" id="IPR018228">
    <property type="entry name" value="DNase_TatD-rel_CS"/>
</dbReference>
<feature type="binding site" evidence="3">
    <location>
        <position position="111"/>
    </location>
    <ligand>
        <name>a divalent metal cation</name>
        <dbReference type="ChEBI" id="CHEBI:60240"/>
        <label>1</label>
    </ligand>
</feature>
<accession>A0A0G0YU33</accession>
<dbReference type="GO" id="GO:0016788">
    <property type="term" value="F:hydrolase activity, acting on ester bonds"/>
    <property type="evidence" value="ECO:0007669"/>
    <property type="project" value="InterPro"/>
</dbReference>
<protein>
    <submittedName>
        <fullName evidence="4">Hydrolase, TatD family</fullName>
    </submittedName>
</protein>
<comment type="caution">
    <text evidence="4">The sequence shown here is derived from an EMBL/GenBank/DDBJ whole genome shotgun (WGS) entry which is preliminary data.</text>
</comment>
<dbReference type="PROSITE" id="PS01091">
    <property type="entry name" value="TATD_3"/>
    <property type="match status" value="1"/>
</dbReference>
<dbReference type="PROSITE" id="PS01137">
    <property type="entry name" value="TATD_1"/>
    <property type="match status" value="1"/>
</dbReference>
<feature type="binding site" evidence="3">
    <location>
        <position position="153"/>
    </location>
    <ligand>
        <name>a divalent metal cation</name>
        <dbReference type="ChEBI" id="CHEBI:60240"/>
        <label>2</label>
    </ligand>
</feature>
<dbReference type="InterPro" id="IPR001130">
    <property type="entry name" value="TatD-like"/>
</dbReference>
<feature type="binding site" evidence="3">
    <location>
        <position position="11"/>
    </location>
    <ligand>
        <name>a divalent metal cation</name>
        <dbReference type="ChEBI" id="CHEBI:60240"/>
        <label>1</label>
    </ligand>
</feature>
<dbReference type="Proteomes" id="UP000034516">
    <property type="component" value="Unassembled WGS sequence"/>
</dbReference>
<evidence type="ECO:0000256" key="2">
    <source>
        <dbReference type="ARBA" id="ARBA00022801"/>
    </source>
</evidence>
<dbReference type="PANTHER" id="PTHR46124:SF2">
    <property type="entry name" value="D-AMINOACYL-TRNA DEACYLASE"/>
    <property type="match status" value="1"/>
</dbReference>
<dbReference type="InterPro" id="IPR032466">
    <property type="entry name" value="Metal_Hydrolase"/>
</dbReference>
<gene>
    <name evidence="4" type="ORF">UV02_C0046G0004</name>
</gene>
<sequence>MTPNLIDSHAHLNFNIYKDDGHEVIRRALDQRIWMINVGSQYDTSKRAVEIATNHDIGIYAAIGLHPIHLSQTEVDEEEIKFKSREEKFDEVKYQQLIDDDKQHKIVAVGEIGLDYFHIPDGLTRDEIKNCQAPDFIKQLHFAAKNNLPVILHCRDSGKGKFDSYYDLLNIIKSQVTDYGLRITGVKHCFDANLEIAQEFFKLNFLISFTGIITFGKNAEDLRQVVHELPLEKILVETDCPYLAPEPYRGKRNEPGYVEFVAKKIAEVKNLPLEEVAKITTENAKGLFEIK</sequence>
<dbReference type="FunFam" id="3.20.20.140:FF:000005">
    <property type="entry name" value="TatD family hydrolase"/>
    <property type="match status" value="1"/>
</dbReference>
<dbReference type="Pfam" id="PF01026">
    <property type="entry name" value="TatD_DNase"/>
    <property type="match status" value="1"/>
</dbReference>
<dbReference type="EMBL" id="LCCW01000046">
    <property type="protein sequence ID" value="KKS40137.1"/>
    <property type="molecule type" value="Genomic_DNA"/>
</dbReference>
<evidence type="ECO:0000313" key="5">
    <source>
        <dbReference type="Proteomes" id="UP000034516"/>
    </source>
</evidence>
<dbReference type="AlphaFoldDB" id="A0A0G0YU33"/>
<evidence type="ECO:0000313" key="4">
    <source>
        <dbReference type="EMBL" id="KKS40137.1"/>
    </source>
</evidence>
<evidence type="ECO:0000256" key="1">
    <source>
        <dbReference type="ARBA" id="ARBA00022723"/>
    </source>
</evidence>
<keyword evidence="1 3" id="KW-0479">Metal-binding</keyword>
<dbReference type="GO" id="GO:0004536">
    <property type="term" value="F:DNA nuclease activity"/>
    <property type="evidence" value="ECO:0007669"/>
    <property type="project" value="InterPro"/>
</dbReference>
<dbReference type="SUPFAM" id="SSF51556">
    <property type="entry name" value="Metallo-dependent hydrolases"/>
    <property type="match status" value="1"/>
</dbReference>
<dbReference type="PIRSF" id="PIRSF005902">
    <property type="entry name" value="DNase_TatD"/>
    <property type="match status" value="1"/>
</dbReference>
<reference evidence="4 5" key="1">
    <citation type="journal article" date="2015" name="Nature">
        <title>rRNA introns, odd ribosomes, and small enigmatic genomes across a large radiation of phyla.</title>
        <authorList>
            <person name="Brown C.T."/>
            <person name="Hug L.A."/>
            <person name="Thomas B.C."/>
            <person name="Sharon I."/>
            <person name="Castelle C.J."/>
            <person name="Singh A."/>
            <person name="Wilkins M.J."/>
            <person name="Williams K.H."/>
            <person name="Banfield J.F."/>
        </authorList>
    </citation>
    <scope>NUCLEOTIDE SEQUENCE [LARGE SCALE GENOMIC DNA]</scope>
</reference>
<dbReference type="PATRIC" id="fig|1618677.3.peg.769"/>
<evidence type="ECO:0000256" key="3">
    <source>
        <dbReference type="PIRSR" id="PIRSR005902-1"/>
    </source>
</evidence>
<feature type="binding site" evidence="3">
    <location>
        <position position="9"/>
    </location>
    <ligand>
        <name>a divalent metal cation</name>
        <dbReference type="ChEBI" id="CHEBI:60240"/>
        <label>1</label>
    </ligand>
</feature>
<dbReference type="NCBIfam" id="TIGR00010">
    <property type="entry name" value="YchF/TatD family DNA exonuclease"/>
    <property type="match status" value="1"/>
</dbReference>
<keyword evidence="2 4" id="KW-0378">Hydrolase</keyword>
<name>A0A0G0YU33_9BACT</name>